<dbReference type="Gene3D" id="3.40.50.11190">
    <property type="match status" value="1"/>
</dbReference>
<dbReference type="Proteomes" id="UP000093336">
    <property type="component" value="Unassembled WGS sequence"/>
</dbReference>
<dbReference type="InterPro" id="IPR020023">
    <property type="entry name" value="PseG"/>
</dbReference>
<organism evidence="1 2">
    <name type="scientific">Legionella jamestowniensis</name>
    <dbReference type="NCBI Taxonomy" id="455"/>
    <lineage>
        <taxon>Bacteria</taxon>
        <taxon>Pseudomonadati</taxon>
        <taxon>Pseudomonadota</taxon>
        <taxon>Gammaproteobacteria</taxon>
        <taxon>Legionellales</taxon>
        <taxon>Legionellaceae</taxon>
        <taxon>Legionella</taxon>
    </lineage>
</organism>
<keyword evidence="1" id="KW-0378">Hydrolase</keyword>
<gene>
    <name evidence="1" type="ORF">A8135_13815</name>
</gene>
<name>A0ABX2XSM1_9GAMM</name>
<dbReference type="PANTHER" id="PTHR21015">
    <property type="entry name" value="UDP-N-ACETYLGLUCOSAMINE--N-ACETYLMURAMYL-(PENTAPEPTIDE) PYROPHOSPHORYL-UNDECAPRENOL N-ACETYLGLUCOSAMINE TRANSFERASE 1"/>
    <property type="match status" value="1"/>
</dbReference>
<keyword evidence="2" id="KW-1185">Reference proteome</keyword>
<dbReference type="EMBL" id="LYOZ01000030">
    <property type="protein sequence ID" value="OCH97566.1"/>
    <property type="molecule type" value="Genomic_DNA"/>
</dbReference>
<protein>
    <submittedName>
        <fullName evidence="1">UDP-2,4-diacetamido-2,4, 6-trideoxy-beta-L-altropyranose hydrolase</fullName>
    </submittedName>
</protein>
<proteinExistence type="predicted"/>
<evidence type="ECO:0000313" key="2">
    <source>
        <dbReference type="Proteomes" id="UP000093336"/>
    </source>
</evidence>
<reference evidence="1 2" key="1">
    <citation type="submission" date="2016-05" db="EMBL/GenBank/DDBJ databases">
        <authorList>
            <person name="Prochazka B."/>
            <person name="Indra A."/>
            <person name="Hasenberger P."/>
            <person name="Blaschitz M."/>
            <person name="Wagner L."/>
            <person name="Wewalka G."/>
            <person name="Sorschag S."/>
            <person name="Schmid D."/>
            <person name="Ruppitsch W."/>
        </authorList>
    </citation>
    <scope>NUCLEOTIDE SEQUENCE [LARGE SCALE GENOMIC DNA]</scope>
    <source>
        <strain evidence="1 2">974010_12</strain>
    </source>
</reference>
<dbReference type="SUPFAM" id="SSF53756">
    <property type="entry name" value="UDP-Glycosyltransferase/glycogen phosphorylase"/>
    <property type="match status" value="1"/>
</dbReference>
<dbReference type="NCBIfam" id="TIGR03590">
    <property type="entry name" value="PseG"/>
    <property type="match status" value="1"/>
</dbReference>
<dbReference type="GO" id="GO:0016787">
    <property type="term" value="F:hydrolase activity"/>
    <property type="evidence" value="ECO:0007669"/>
    <property type="project" value="UniProtKB-KW"/>
</dbReference>
<dbReference type="PANTHER" id="PTHR21015:SF22">
    <property type="entry name" value="GLYCOSYLTRANSFERASE"/>
    <property type="match status" value="1"/>
</dbReference>
<evidence type="ECO:0000313" key="1">
    <source>
        <dbReference type="EMBL" id="OCH97566.1"/>
    </source>
</evidence>
<comment type="caution">
    <text evidence="1">The sequence shown here is derived from an EMBL/GenBank/DDBJ whole genome shotgun (WGS) entry which is preliminary data.</text>
</comment>
<accession>A0ABX2XSM1</accession>
<sequence>MDMLVAKKPKVGFRVDASLQIGTGHVMRCITLANALRNLEWECFFICRDLQGNLCNYIIQKGYTVFALVCDISTDEDFVNDNWLGCSWQLDARQTVQILEKNIVDLLVVDHYSLNKDWEEVLKSYCRKLMVIDDLANRKHCCDLLLDQTFGRVADDYSNLLPANTQIFAGAHFALIRPEFPQLRQYSLERRKQINLQRLLIFMGGVDEFNATERVIEGLLLSKLPTHCSLVIVMGSQAPYLESVRKRIIDIPWQTEIWVNVEHMANLMAEADLAIGAAGSTTWERCCLGLPTLLATLADNQRDITKALTKDAAVISIGNPLSPQFTSELANAINELVSNPELLNSLSHQCSTIVDGQGCSLIAKTVNELLSGVI</sequence>
<dbReference type="Gene3D" id="3.40.50.2000">
    <property type="entry name" value="Glycogen Phosphorylase B"/>
    <property type="match status" value="1"/>
</dbReference>